<keyword evidence="5 6" id="KW-0238">DNA-binding</keyword>
<keyword evidence="6" id="KW-0227">DNA damage</keyword>
<dbReference type="EMBL" id="MFGW01000250">
    <property type="protein sequence ID" value="OGF58380.1"/>
    <property type="molecule type" value="Genomic_DNA"/>
</dbReference>
<dbReference type="Gene3D" id="1.20.1050.90">
    <property type="entry name" value="RecF/RecN/SMC, N-terminal domain"/>
    <property type="match status" value="1"/>
</dbReference>
<dbReference type="InterPro" id="IPR027417">
    <property type="entry name" value="P-loop_NTPase"/>
</dbReference>
<dbReference type="GO" id="GO:0005737">
    <property type="term" value="C:cytoplasm"/>
    <property type="evidence" value="ECO:0007669"/>
    <property type="project" value="UniProtKB-SubCell"/>
</dbReference>
<dbReference type="GO" id="GO:0006260">
    <property type="term" value="P:DNA replication"/>
    <property type="evidence" value="ECO:0007669"/>
    <property type="project" value="UniProtKB-UniRule"/>
</dbReference>
<keyword evidence="6" id="KW-0742">SOS response</keyword>
<dbReference type="PANTHER" id="PTHR32182:SF0">
    <property type="entry name" value="DNA REPLICATION AND REPAIR PROTEIN RECF"/>
    <property type="match status" value="1"/>
</dbReference>
<keyword evidence="3 6" id="KW-0547">Nucleotide-binding</keyword>
<dbReference type="GO" id="GO:0005524">
    <property type="term" value="F:ATP binding"/>
    <property type="evidence" value="ECO:0007669"/>
    <property type="project" value="UniProtKB-UniRule"/>
</dbReference>
<dbReference type="HAMAP" id="MF_00365">
    <property type="entry name" value="RecF"/>
    <property type="match status" value="1"/>
</dbReference>
<evidence type="ECO:0000256" key="6">
    <source>
        <dbReference type="HAMAP-Rule" id="MF_00365"/>
    </source>
</evidence>
<comment type="similarity">
    <text evidence="6">Belongs to the RecF family.</text>
</comment>
<dbReference type="GO" id="GO:0000731">
    <property type="term" value="P:DNA synthesis involved in DNA repair"/>
    <property type="evidence" value="ECO:0007669"/>
    <property type="project" value="TreeGrafter"/>
</dbReference>
<dbReference type="PANTHER" id="PTHR32182">
    <property type="entry name" value="DNA REPLICATION AND REPAIR PROTEIN RECF"/>
    <property type="match status" value="1"/>
</dbReference>
<dbReference type="Pfam" id="PF02463">
    <property type="entry name" value="SMC_N"/>
    <property type="match status" value="1"/>
</dbReference>
<evidence type="ECO:0000256" key="1">
    <source>
        <dbReference type="ARBA" id="ARBA00022490"/>
    </source>
</evidence>
<evidence type="ECO:0000256" key="3">
    <source>
        <dbReference type="ARBA" id="ARBA00022741"/>
    </source>
</evidence>
<feature type="domain" description="RecF/RecN/SMC N-terminal" evidence="7">
    <location>
        <begin position="3"/>
        <end position="348"/>
    </location>
</feature>
<dbReference type="SUPFAM" id="SSF52540">
    <property type="entry name" value="P-loop containing nucleoside triphosphate hydrolases"/>
    <property type="match status" value="1"/>
</dbReference>
<dbReference type="STRING" id="1817863.A2Y62_14890"/>
<proteinExistence type="inferred from homology"/>
<sequence>MKLETLSLENYRNFSHLKLDFTASLNILIGNNAQGKSNLLESIYLLAYSKSPRTSNLNNVVKHGFQITRIEGEVCNNEIKKELVLLIDSGNKHLFVDKKIVELKQYLSNLHVIFYVPFSTLIYGFPRERRRYLDRAIVSLDKKYLHAIASYNRILKMRNALFKSKYNEREMESWNEQFINYAVIIWKARQEYIENLCKKVGQLKPIFFKENDEIEIGLKTTPQLSLEKKRWAEEVKYCMEMQKEREKQMGFTIIGPHRDDMVILLNNYDARYFGSSGQLKAMVILMILAQLNMFHEEYEEYPLLMCDDIDTELDAMKLNAFLSSLSSMVQVFLTTTQNNLAETLKDAVVYQVHEGVVEKIRKG</sequence>
<keyword evidence="2 6" id="KW-0235">DNA replication</keyword>
<evidence type="ECO:0000256" key="4">
    <source>
        <dbReference type="ARBA" id="ARBA00022840"/>
    </source>
</evidence>
<dbReference type="Gene3D" id="3.40.50.300">
    <property type="entry name" value="P-loop containing nucleotide triphosphate hydrolases"/>
    <property type="match status" value="1"/>
</dbReference>
<keyword evidence="6" id="KW-0234">DNA repair</keyword>
<gene>
    <name evidence="6" type="primary">recF</name>
    <name evidence="8" type="ORF">A2Y62_14890</name>
</gene>
<organism evidence="8 9">
    <name type="scientific">Candidatus Fischerbacteria bacterium RBG_13_37_8</name>
    <dbReference type="NCBI Taxonomy" id="1817863"/>
    <lineage>
        <taxon>Bacteria</taxon>
        <taxon>Candidatus Fischeribacteriota</taxon>
    </lineage>
</organism>
<dbReference type="GO" id="GO:0003697">
    <property type="term" value="F:single-stranded DNA binding"/>
    <property type="evidence" value="ECO:0007669"/>
    <property type="project" value="UniProtKB-UniRule"/>
</dbReference>
<evidence type="ECO:0000256" key="5">
    <source>
        <dbReference type="ARBA" id="ARBA00023125"/>
    </source>
</evidence>
<evidence type="ECO:0000259" key="7">
    <source>
        <dbReference type="Pfam" id="PF02463"/>
    </source>
</evidence>
<dbReference type="GO" id="GO:0009432">
    <property type="term" value="P:SOS response"/>
    <property type="evidence" value="ECO:0007669"/>
    <property type="project" value="UniProtKB-UniRule"/>
</dbReference>
<dbReference type="InterPro" id="IPR001238">
    <property type="entry name" value="DNA-binding_RecF"/>
</dbReference>
<comment type="caution">
    <text evidence="8">The sequence shown here is derived from an EMBL/GenBank/DDBJ whole genome shotgun (WGS) entry which is preliminary data.</text>
</comment>
<dbReference type="InterPro" id="IPR042174">
    <property type="entry name" value="RecF_2"/>
</dbReference>
<dbReference type="GO" id="GO:0006302">
    <property type="term" value="P:double-strand break repair"/>
    <property type="evidence" value="ECO:0007669"/>
    <property type="project" value="TreeGrafter"/>
</dbReference>
<dbReference type="Proteomes" id="UP000178943">
    <property type="component" value="Unassembled WGS sequence"/>
</dbReference>
<dbReference type="InterPro" id="IPR003395">
    <property type="entry name" value="RecF/RecN/SMC_N"/>
</dbReference>
<protein>
    <recommendedName>
        <fullName evidence="6">DNA replication and repair protein RecF</fullName>
    </recommendedName>
</protein>
<keyword evidence="1 6" id="KW-0963">Cytoplasm</keyword>
<evidence type="ECO:0000313" key="9">
    <source>
        <dbReference type="Proteomes" id="UP000178943"/>
    </source>
</evidence>
<accession>A0A1F5V4P6</accession>
<reference evidence="8 9" key="1">
    <citation type="journal article" date="2016" name="Nat. Commun.">
        <title>Thousands of microbial genomes shed light on interconnected biogeochemical processes in an aquifer system.</title>
        <authorList>
            <person name="Anantharaman K."/>
            <person name="Brown C.T."/>
            <person name="Hug L.A."/>
            <person name="Sharon I."/>
            <person name="Castelle C.J."/>
            <person name="Probst A.J."/>
            <person name="Thomas B.C."/>
            <person name="Singh A."/>
            <person name="Wilkins M.J."/>
            <person name="Karaoz U."/>
            <person name="Brodie E.L."/>
            <person name="Williams K.H."/>
            <person name="Hubbard S.S."/>
            <person name="Banfield J.F."/>
        </authorList>
    </citation>
    <scope>NUCLEOTIDE SEQUENCE [LARGE SCALE GENOMIC DNA]</scope>
</reference>
<evidence type="ECO:0000256" key="2">
    <source>
        <dbReference type="ARBA" id="ARBA00022705"/>
    </source>
</evidence>
<feature type="binding site" evidence="6">
    <location>
        <begin position="30"/>
        <end position="37"/>
    </location>
    <ligand>
        <name>ATP</name>
        <dbReference type="ChEBI" id="CHEBI:30616"/>
    </ligand>
</feature>
<name>A0A1F5V4P6_9BACT</name>
<comment type="subcellular location">
    <subcellularLocation>
        <location evidence="6">Cytoplasm</location>
    </subcellularLocation>
</comment>
<keyword evidence="4 6" id="KW-0067">ATP-binding</keyword>
<evidence type="ECO:0000313" key="8">
    <source>
        <dbReference type="EMBL" id="OGF58380.1"/>
    </source>
</evidence>
<dbReference type="AlphaFoldDB" id="A0A1F5V4P6"/>
<dbReference type="NCBIfam" id="TIGR00611">
    <property type="entry name" value="recf"/>
    <property type="match status" value="1"/>
</dbReference>
<comment type="function">
    <text evidence="6">The RecF protein is involved in DNA metabolism; it is required for DNA replication and normal SOS inducibility. RecF binds preferentially to single-stranded, linear DNA. It also seems to bind ATP.</text>
</comment>